<accession>R6WR45</accession>
<keyword evidence="2 8" id="KW-0028">Amino-acid biosynthesis</keyword>
<dbReference type="InterPro" id="IPR015947">
    <property type="entry name" value="PUA-like_sf"/>
</dbReference>
<dbReference type="Pfam" id="PF01472">
    <property type="entry name" value="PUA"/>
    <property type="match status" value="1"/>
</dbReference>
<evidence type="ECO:0000256" key="7">
    <source>
        <dbReference type="ARBA" id="ARBA00022840"/>
    </source>
</evidence>
<comment type="pathway">
    <text evidence="8">Amino-acid biosynthesis; L-proline biosynthesis; L-glutamate 5-semialdehyde from L-glutamate: step 1/2.</text>
</comment>
<evidence type="ECO:0000256" key="1">
    <source>
        <dbReference type="ARBA" id="ARBA00022490"/>
    </source>
</evidence>
<evidence type="ECO:0000256" key="2">
    <source>
        <dbReference type="ARBA" id="ARBA00022605"/>
    </source>
</evidence>
<sequence length="379" mass="40567">MLNNEASREALKKAKRIVIKVGTSTITYANGKRNFSQIDRLAREISDLQNQGKEMILVTSGAVAVGVDRMGLPGKPKTIPGKQAAAAVGQGVLMHTYEKFFADYGQIVAQVLITKTEAIDRHRYTNTRNTFMELMRQRVIPIVNENDVVALDELKIGDNDNMSALVAGIVDADLVIILSDVDGLYTANPQTHPDAVIVPEVTEITPEIEASAGGVGSSRGTGGMATKIQAAKAATSSGIHLVIASGTEKNAITRVLQGEELGTLFVSRENRLQFRKRWLAFGAKIAGSIVVDEGCAKAIRKAGGCSILPAGVFAVQGEFLPGSTVSVIDKDAHELARGLVHYSSAELEQIKGCNSGEIANILGHKNFDEVIHRDDLVIL</sequence>
<keyword evidence="7 8" id="KW-0067">ATP-binding</keyword>
<evidence type="ECO:0000313" key="11">
    <source>
        <dbReference type="Proteomes" id="UP000014937"/>
    </source>
</evidence>
<evidence type="ECO:0000313" key="10">
    <source>
        <dbReference type="EMBL" id="CDD09399.1"/>
    </source>
</evidence>
<feature type="binding site" evidence="8">
    <location>
        <begin position="179"/>
        <end position="180"/>
    </location>
    <ligand>
        <name>ATP</name>
        <dbReference type="ChEBI" id="CHEBI:30616"/>
    </ligand>
</feature>
<dbReference type="GO" id="GO:0005524">
    <property type="term" value="F:ATP binding"/>
    <property type="evidence" value="ECO:0007669"/>
    <property type="project" value="UniProtKB-KW"/>
</dbReference>
<evidence type="ECO:0000256" key="6">
    <source>
        <dbReference type="ARBA" id="ARBA00022777"/>
    </source>
</evidence>
<feature type="binding site" evidence="8">
    <location>
        <position position="60"/>
    </location>
    <ligand>
        <name>substrate</name>
    </ligand>
</feature>
<feature type="binding site" evidence="8">
    <location>
        <position position="147"/>
    </location>
    <ligand>
        <name>substrate</name>
    </ligand>
</feature>
<keyword evidence="6 8" id="KW-0418">Kinase</keyword>
<feature type="domain" description="PUA" evidence="9">
    <location>
        <begin position="287"/>
        <end position="371"/>
    </location>
</feature>
<dbReference type="SUPFAM" id="SSF53633">
    <property type="entry name" value="Carbamate kinase-like"/>
    <property type="match status" value="1"/>
</dbReference>
<dbReference type="HAMAP" id="MF_00456">
    <property type="entry name" value="ProB"/>
    <property type="match status" value="1"/>
</dbReference>
<evidence type="ECO:0000256" key="8">
    <source>
        <dbReference type="HAMAP-Rule" id="MF_00456"/>
    </source>
</evidence>
<dbReference type="InterPro" id="IPR002478">
    <property type="entry name" value="PUA"/>
</dbReference>
<dbReference type="UniPathway" id="UPA00098">
    <property type="reaction ID" value="UER00359"/>
</dbReference>
<dbReference type="SUPFAM" id="SSF88697">
    <property type="entry name" value="PUA domain-like"/>
    <property type="match status" value="1"/>
</dbReference>
<dbReference type="NCBIfam" id="TIGR01027">
    <property type="entry name" value="proB"/>
    <property type="match status" value="1"/>
</dbReference>
<dbReference type="HOGENOM" id="CLU_025400_2_0_9"/>
<evidence type="ECO:0000259" key="9">
    <source>
        <dbReference type="SMART" id="SM00359"/>
    </source>
</evidence>
<comment type="catalytic activity">
    <reaction evidence="8">
        <text>L-glutamate + ATP = L-glutamyl 5-phosphate + ADP</text>
        <dbReference type="Rhea" id="RHEA:14877"/>
        <dbReference type="ChEBI" id="CHEBI:29985"/>
        <dbReference type="ChEBI" id="CHEBI:30616"/>
        <dbReference type="ChEBI" id="CHEBI:58274"/>
        <dbReference type="ChEBI" id="CHEBI:456216"/>
        <dbReference type="EC" id="2.7.2.11"/>
    </reaction>
</comment>
<dbReference type="InterPro" id="IPR019797">
    <property type="entry name" value="Glutamate_5-kinase_CS"/>
</dbReference>
<evidence type="ECO:0000256" key="5">
    <source>
        <dbReference type="ARBA" id="ARBA00022741"/>
    </source>
</evidence>
<dbReference type="Gene3D" id="3.40.1160.10">
    <property type="entry name" value="Acetylglutamate kinase-like"/>
    <property type="match status" value="1"/>
</dbReference>
<comment type="subcellular location">
    <subcellularLocation>
        <location evidence="8">Cytoplasm</location>
    </subcellularLocation>
</comment>
<feature type="binding site" evidence="8">
    <location>
        <position position="20"/>
    </location>
    <ligand>
        <name>ATP</name>
        <dbReference type="ChEBI" id="CHEBI:30616"/>
    </ligand>
</feature>
<dbReference type="Gene3D" id="2.30.130.10">
    <property type="entry name" value="PUA domain"/>
    <property type="match status" value="1"/>
</dbReference>
<gene>
    <name evidence="8" type="primary">proB</name>
    <name evidence="10" type="ORF">BN587_01447</name>
</gene>
<dbReference type="AlphaFoldDB" id="R6WR45"/>
<dbReference type="InterPro" id="IPR001057">
    <property type="entry name" value="Glu/AcGlu_kinase"/>
</dbReference>
<dbReference type="PIRSF" id="PIRSF000729">
    <property type="entry name" value="GK"/>
    <property type="match status" value="1"/>
</dbReference>
<comment type="function">
    <text evidence="8">Catalyzes the transfer of a phosphate group to glutamate to form L-glutamate 5-phosphate.</text>
</comment>
<dbReference type="Proteomes" id="UP000014937">
    <property type="component" value="Unassembled WGS sequence"/>
</dbReference>
<keyword evidence="3 8" id="KW-0641">Proline biosynthesis</keyword>
<dbReference type="InterPro" id="IPR001048">
    <property type="entry name" value="Asp/Glu/Uridylate_kinase"/>
</dbReference>
<keyword evidence="5 8" id="KW-0547">Nucleotide-binding</keyword>
<comment type="similarity">
    <text evidence="8">Belongs to the glutamate 5-kinase family.</text>
</comment>
<comment type="caution">
    <text evidence="10">The sequence shown here is derived from an EMBL/GenBank/DDBJ whole genome shotgun (WGS) entry which is preliminary data.</text>
</comment>
<dbReference type="Pfam" id="PF00696">
    <property type="entry name" value="AA_kinase"/>
    <property type="match status" value="1"/>
</dbReference>
<feature type="binding site" evidence="8">
    <location>
        <begin position="221"/>
        <end position="227"/>
    </location>
    <ligand>
        <name>ATP</name>
        <dbReference type="ChEBI" id="CHEBI:30616"/>
    </ligand>
</feature>
<dbReference type="PROSITE" id="PS50890">
    <property type="entry name" value="PUA"/>
    <property type="match status" value="1"/>
</dbReference>
<dbReference type="InterPro" id="IPR036393">
    <property type="entry name" value="AceGlu_kinase-like_sf"/>
</dbReference>
<dbReference type="InterPro" id="IPR036974">
    <property type="entry name" value="PUA_sf"/>
</dbReference>
<dbReference type="PANTHER" id="PTHR43654:SF1">
    <property type="entry name" value="ISOPENTENYL PHOSPHATE KINASE"/>
    <property type="match status" value="1"/>
</dbReference>
<dbReference type="GO" id="GO:0005829">
    <property type="term" value="C:cytosol"/>
    <property type="evidence" value="ECO:0007669"/>
    <property type="project" value="TreeGrafter"/>
</dbReference>
<dbReference type="InterPro" id="IPR041739">
    <property type="entry name" value="G5K_ProB"/>
</dbReference>
<dbReference type="EC" id="2.7.2.11" evidence="8"/>
<feature type="binding site" evidence="8">
    <location>
        <position position="159"/>
    </location>
    <ligand>
        <name>substrate</name>
    </ligand>
</feature>
<organism evidence="10 11">
    <name type="scientific">Phascolarctobacterium succinatutens CAG:287</name>
    <dbReference type="NCBI Taxonomy" id="1263101"/>
    <lineage>
        <taxon>Bacteria</taxon>
        <taxon>Bacillati</taxon>
        <taxon>Bacillota</taxon>
        <taxon>Negativicutes</taxon>
        <taxon>Acidaminococcales</taxon>
        <taxon>Acidaminococcaceae</taxon>
        <taxon>Phascolarctobacterium</taxon>
    </lineage>
</organism>
<keyword evidence="1 8" id="KW-0963">Cytoplasm</keyword>
<dbReference type="FunFam" id="3.40.1160.10:FF:000018">
    <property type="entry name" value="Glutamate 5-kinase"/>
    <property type="match status" value="1"/>
</dbReference>
<dbReference type="SMART" id="SM00359">
    <property type="entry name" value="PUA"/>
    <property type="match status" value="1"/>
</dbReference>
<dbReference type="CDD" id="cd21157">
    <property type="entry name" value="PUA_G5K"/>
    <property type="match status" value="1"/>
</dbReference>
<evidence type="ECO:0000256" key="4">
    <source>
        <dbReference type="ARBA" id="ARBA00022679"/>
    </source>
</evidence>
<dbReference type="GO" id="GO:0055129">
    <property type="term" value="P:L-proline biosynthetic process"/>
    <property type="evidence" value="ECO:0007669"/>
    <property type="project" value="UniProtKB-UniRule"/>
</dbReference>
<dbReference type="GO" id="GO:0004349">
    <property type="term" value="F:glutamate 5-kinase activity"/>
    <property type="evidence" value="ECO:0007669"/>
    <property type="project" value="UniProtKB-UniRule"/>
</dbReference>
<dbReference type="RefSeq" id="WP_021720495.1">
    <property type="nucleotide sequence ID" value="NZ_FR892804.1"/>
</dbReference>
<evidence type="ECO:0000256" key="3">
    <source>
        <dbReference type="ARBA" id="ARBA00022650"/>
    </source>
</evidence>
<dbReference type="PRINTS" id="PR00474">
    <property type="entry name" value="GLU5KINASE"/>
</dbReference>
<dbReference type="InterPro" id="IPR005715">
    <property type="entry name" value="Glu_5kinase/COase_Synthase"/>
</dbReference>
<dbReference type="CDD" id="cd04242">
    <property type="entry name" value="AAK_G5K_ProB"/>
    <property type="match status" value="1"/>
</dbReference>
<proteinExistence type="inferred from homology"/>
<dbReference type="EMBL" id="CBGL010000004">
    <property type="protein sequence ID" value="CDD09399.1"/>
    <property type="molecule type" value="Genomic_DNA"/>
</dbReference>
<keyword evidence="4 8" id="KW-0808">Transferase</keyword>
<dbReference type="PANTHER" id="PTHR43654">
    <property type="entry name" value="GLUTAMATE 5-KINASE"/>
    <property type="match status" value="1"/>
</dbReference>
<dbReference type="InterPro" id="IPR011529">
    <property type="entry name" value="Glu_5kinase"/>
</dbReference>
<dbReference type="GO" id="GO:0003723">
    <property type="term" value="F:RNA binding"/>
    <property type="evidence" value="ECO:0007669"/>
    <property type="project" value="InterPro"/>
</dbReference>
<dbReference type="PROSITE" id="PS00902">
    <property type="entry name" value="GLUTAMATE_5_KINASE"/>
    <property type="match status" value="1"/>
</dbReference>
<protein>
    <recommendedName>
        <fullName evidence="8">Glutamate 5-kinase</fullName>
        <ecNumber evidence="8">2.7.2.11</ecNumber>
    </recommendedName>
    <alternativeName>
        <fullName evidence="8">Gamma-glutamyl kinase</fullName>
        <shortName evidence="8">GK</shortName>
    </alternativeName>
</protein>
<reference evidence="10" key="1">
    <citation type="submission" date="2012-11" db="EMBL/GenBank/DDBJ databases">
        <title>Dependencies among metagenomic species, viruses, plasmids and units of genetic variation.</title>
        <authorList>
            <person name="Nielsen H.B."/>
            <person name="Almeida M."/>
            <person name="Juncker A.S."/>
            <person name="Rasmussen S."/>
            <person name="Li J."/>
            <person name="Sunagawa S."/>
            <person name="Plichta D."/>
            <person name="Gautier L."/>
            <person name="Le Chatelier E."/>
            <person name="Peletier E."/>
            <person name="Bonde I."/>
            <person name="Nielsen T."/>
            <person name="Manichanh C."/>
            <person name="Arumugam M."/>
            <person name="Batto J."/>
            <person name="Santos M.B.Q.D."/>
            <person name="Blom N."/>
            <person name="Borruel N."/>
            <person name="Burgdorf K.S."/>
            <person name="Boumezbeur F."/>
            <person name="Casellas F."/>
            <person name="Dore J."/>
            <person name="Guarner F."/>
            <person name="Hansen T."/>
            <person name="Hildebrand F."/>
            <person name="Kaas R.S."/>
            <person name="Kennedy S."/>
            <person name="Kristiansen K."/>
            <person name="Kultima J.R."/>
            <person name="Leonard P."/>
            <person name="Levenez F."/>
            <person name="Lund O."/>
            <person name="Moumen B."/>
            <person name="Le Paslier D."/>
            <person name="Pons N."/>
            <person name="Pedersen O."/>
            <person name="Prifti E."/>
            <person name="Qin J."/>
            <person name="Raes J."/>
            <person name="Tap J."/>
            <person name="Tims S."/>
            <person name="Ussery D.W."/>
            <person name="Yamada T."/>
            <person name="MetaHit consortium"/>
            <person name="Renault P."/>
            <person name="Sicheritz-Ponten T."/>
            <person name="Bork P."/>
            <person name="Wang J."/>
            <person name="Brunak S."/>
            <person name="Ehrlich S.D."/>
        </authorList>
    </citation>
    <scope>NUCLEOTIDE SEQUENCE [LARGE SCALE GENOMIC DNA]</scope>
</reference>
<name>R6WR45_9FIRM</name>